<dbReference type="AlphaFoldDB" id="A0A1S8DDW3"/>
<dbReference type="Gene3D" id="1.10.1660.10">
    <property type="match status" value="1"/>
</dbReference>
<keyword evidence="1" id="KW-0805">Transcription regulation</keyword>
<keyword evidence="3" id="KW-0804">Transcription</keyword>
<dbReference type="EMBL" id="MUBC01000037">
    <property type="protein sequence ID" value="ONM43059.1"/>
    <property type="molecule type" value="Genomic_DNA"/>
</dbReference>
<evidence type="ECO:0000313" key="5">
    <source>
        <dbReference type="EMBL" id="ONM43059.1"/>
    </source>
</evidence>
<keyword evidence="6" id="KW-1185">Reference proteome</keyword>
<protein>
    <recommendedName>
        <fullName evidence="4">HTH merR-type domain-containing protein</fullName>
    </recommendedName>
</protein>
<dbReference type="InterPro" id="IPR000551">
    <property type="entry name" value="MerR-type_HTH_dom"/>
</dbReference>
<dbReference type="Proteomes" id="UP000242847">
    <property type="component" value="Unassembled WGS sequence"/>
</dbReference>
<dbReference type="GO" id="GO:0003700">
    <property type="term" value="F:DNA-binding transcription factor activity"/>
    <property type="evidence" value="ECO:0007669"/>
    <property type="project" value="InterPro"/>
</dbReference>
<evidence type="ECO:0000256" key="1">
    <source>
        <dbReference type="ARBA" id="ARBA00023015"/>
    </source>
</evidence>
<evidence type="ECO:0000259" key="4">
    <source>
        <dbReference type="PROSITE" id="PS50937"/>
    </source>
</evidence>
<keyword evidence="2" id="KW-0238">DNA-binding</keyword>
<dbReference type="InterPro" id="IPR047057">
    <property type="entry name" value="MerR_fam"/>
</dbReference>
<gene>
    <name evidence="5" type="ORF">BXT89_14860</name>
</gene>
<dbReference type="PANTHER" id="PTHR30204">
    <property type="entry name" value="REDOX-CYCLING DRUG-SENSING TRANSCRIPTIONAL ACTIVATOR SOXR"/>
    <property type="match status" value="1"/>
</dbReference>
<dbReference type="PROSITE" id="PS50937">
    <property type="entry name" value="HTH_MERR_2"/>
    <property type="match status" value="1"/>
</dbReference>
<proteinExistence type="predicted"/>
<dbReference type="GO" id="GO:0003677">
    <property type="term" value="F:DNA binding"/>
    <property type="evidence" value="ECO:0007669"/>
    <property type="project" value="UniProtKB-KW"/>
</dbReference>
<dbReference type="Pfam" id="PF13411">
    <property type="entry name" value="MerR_1"/>
    <property type="match status" value="1"/>
</dbReference>
<evidence type="ECO:0000256" key="2">
    <source>
        <dbReference type="ARBA" id="ARBA00023125"/>
    </source>
</evidence>
<feature type="domain" description="HTH merR-type" evidence="4">
    <location>
        <begin position="12"/>
        <end position="81"/>
    </location>
</feature>
<dbReference type="InterPro" id="IPR009061">
    <property type="entry name" value="DNA-bd_dom_put_sf"/>
</dbReference>
<reference evidence="5 6" key="1">
    <citation type="submission" date="2017-01" db="EMBL/GenBank/DDBJ databases">
        <title>Draft genome sequence of Pseudomonas pachastrellae type strain CCUG 46540T from a deep sea.</title>
        <authorList>
            <person name="Gomila M."/>
            <person name="Mulet M."/>
            <person name="Lalucat J."/>
            <person name="Garcia-Valdes E."/>
        </authorList>
    </citation>
    <scope>NUCLEOTIDE SEQUENCE [LARGE SCALE GENOMIC DNA]</scope>
    <source>
        <strain evidence="5 6">CCUG 46540</strain>
    </source>
</reference>
<sequence length="301" mass="33081">MNQTPEAARQTLYPIREVSRLTGVNPITLRAWERRYGLLVPHRTDGGHRLYSLQDIERVRSVTQWIARGVPVSKVAGILDREDVDEAQAPLDDGAFSRYDVWQQRLDQALLQGDPLLLDRLYAQLMTEVPLVTALVSVLRPLHRRQSGGSASASLLDSFLRGRLAQRAGYLEPGHVTLLLINLQGREAELDMLMVAVLLREIGVNLLMLGDAPDVGSLLPLVEHSTTAAVVLFSDQTLDRRLLTQSLPRLNQGVACPVAMAGSCCALQDEELAALGVSRLGEVGQALMDRARQLLAGRFDA</sequence>
<dbReference type="PANTHER" id="PTHR30204:SF67">
    <property type="entry name" value="HTH-TYPE TRANSCRIPTIONAL REGULATOR MLRA-RELATED"/>
    <property type="match status" value="1"/>
</dbReference>
<accession>A0A1S8DDW3</accession>
<organism evidence="5 6">
    <name type="scientific">Halopseudomonas pachastrellae</name>
    <dbReference type="NCBI Taxonomy" id="254161"/>
    <lineage>
        <taxon>Bacteria</taxon>
        <taxon>Pseudomonadati</taxon>
        <taxon>Pseudomonadota</taxon>
        <taxon>Gammaproteobacteria</taxon>
        <taxon>Pseudomonadales</taxon>
        <taxon>Pseudomonadaceae</taxon>
        <taxon>Halopseudomonas</taxon>
    </lineage>
</organism>
<name>A0A1S8DDW3_9GAMM</name>
<comment type="caution">
    <text evidence="5">The sequence shown here is derived from an EMBL/GenBank/DDBJ whole genome shotgun (WGS) entry which is preliminary data.</text>
</comment>
<dbReference type="CDD" id="cd01104">
    <property type="entry name" value="HTH_MlrA-CarA"/>
    <property type="match status" value="1"/>
</dbReference>
<dbReference type="OrthoDB" id="9800334at2"/>
<evidence type="ECO:0000256" key="3">
    <source>
        <dbReference type="ARBA" id="ARBA00023163"/>
    </source>
</evidence>
<dbReference type="SUPFAM" id="SSF46955">
    <property type="entry name" value="Putative DNA-binding domain"/>
    <property type="match status" value="1"/>
</dbReference>
<dbReference type="SMART" id="SM00422">
    <property type="entry name" value="HTH_MERR"/>
    <property type="match status" value="1"/>
</dbReference>
<evidence type="ECO:0000313" key="6">
    <source>
        <dbReference type="Proteomes" id="UP000242847"/>
    </source>
</evidence>
<dbReference type="STRING" id="254161.SAMN05216256_102128"/>
<dbReference type="RefSeq" id="WP_083728465.1">
    <property type="nucleotide sequence ID" value="NZ_FOUD01000002.1"/>
</dbReference>